<proteinExistence type="predicted"/>
<evidence type="ECO:0000313" key="3">
    <source>
        <dbReference type="Proteomes" id="UP000463931"/>
    </source>
</evidence>
<dbReference type="AlphaFoldDB" id="A0AAE6WKM0"/>
<gene>
    <name evidence="2" type="ORF">FEE40_13285</name>
</gene>
<keyword evidence="2" id="KW-0614">Plasmid</keyword>
<evidence type="ECO:0000256" key="1">
    <source>
        <dbReference type="SAM" id="Coils"/>
    </source>
</evidence>
<name>A0AAE6WKM0_9LACO</name>
<keyword evidence="1" id="KW-0175">Coiled coil</keyword>
<reference evidence="2 3" key="1">
    <citation type="journal article" date="2019" name="Nat. Med.">
        <title>Preventing dysbiosis of the neonatal mouse intestinal microbiome protects against late-onset sepsis.</title>
        <authorList>
            <person name="Singer J.R."/>
            <person name="Blosser E.G."/>
            <person name="Zindl C.L."/>
            <person name="Silberger D.J."/>
            <person name="Conlan S."/>
            <person name="Laufer V.A."/>
            <person name="DiToro D."/>
            <person name="Deming C."/>
            <person name="Kumar R."/>
            <person name="Morrow C.D."/>
            <person name="Segre J.A."/>
            <person name="Gray M.J."/>
            <person name="Randolph D.A."/>
            <person name="Weaver C.T."/>
        </authorList>
    </citation>
    <scope>NUCLEOTIDE SEQUENCE [LARGE SCALE GENOMIC DNA]</scope>
    <source>
        <strain evidence="2 3">V10</strain>
    </source>
</reference>
<accession>A0AAE6WKM0</accession>
<evidence type="ECO:0000313" key="2">
    <source>
        <dbReference type="EMBL" id="QIA91170.1"/>
    </source>
</evidence>
<sequence>MNKLQEKSADLLDKDLRQSPLKIYSIFQLYDIYTDGAFQTVLKGTRVPNDSIVYNFFNNIFDVAALYTRDFSYLEDDIDELEEKRARAIKETGRNITNGDISYWLYGSLPNIKRSFLVLSKTTCSIADILDFKLIPTMHFSTITNQYIYYRQMLYAIMRALAHDGLNILTQEELAEKTKIDLEYIKHPENLCRNKDLFFESLNKITAEIVPYDQRIISSKRRRG</sequence>
<dbReference type="Proteomes" id="UP000463931">
    <property type="component" value="Plasmid unnamed"/>
</dbReference>
<geneLocation type="plasmid" evidence="2 3">
    <name>unnamed</name>
</geneLocation>
<dbReference type="EMBL" id="CP040853">
    <property type="protein sequence ID" value="QIA91170.1"/>
    <property type="molecule type" value="Genomic_DNA"/>
</dbReference>
<feature type="coiled-coil region" evidence="1">
    <location>
        <begin position="64"/>
        <end position="91"/>
    </location>
</feature>
<dbReference type="RefSeq" id="WP_163592449.1">
    <property type="nucleotide sequence ID" value="NZ_CP040853.1"/>
</dbReference>
<protein>
    <submittedName>
        <fullName evidence="2">Uncharacterized protein</fullName>
    </submittedName>
</protein>
<organism evidence="2 3">
    <name type="scientific">Ligilactobacillus murinus</name>
    <dbReference type="NCBI Taxonomy" id="1622"/>
    <lineage>
        <taxon>Bacteria</taxon>
        <taxon>Bacillati</taxon>
        <taxon>Bacillota</taxon>
        <taxon>Bacilli</taxon>
        <taxon>Lactobacillales</taxon>
        <taxon>Lactobacillaceae</taxon>
        <taxon>Ligilactobacillus</taxon>
    </lineage>
</organism>